<organism evidence="2 3">
    <name type="scientific">Pseudomonas fluorescens</name>
    <dbReference type="NCBI Taxonomy" id="294"/>
    <lineage>
        <taxon>Bacteria</taxon>
        <taxon>Pseudomonadati</taxon>
        <taxon>Pseudomonadota</taxon>
        <taxon>Gammaproteobacteria</taxon>
        <taxon>Pseudomonadales</taxon>
        <taxon>Pseudomonadaceae</taxon>
        <taxon>Pseudomonas</taxon>
    </lineage>
</organism>
<dbReference type="Proteomes" id="UP000327191">
    <property type="component" value="Unassembled WGS sequence"/>
</dbReference>
<protein>
    <submittedName>
        <fullName evidence="2">Uncharacterized protein</fullName>
    </submittedName>
</protein>
<evidence type="ECO:0000313" key="3">
    <source>
        <dbReference type="Proteomes" id="UP000327191"/>
    </source>
</evidence>
<evidence type="ECO:0000256" key="1">
    <source>
        <dbReference type="SAM" id="Phobius"/>
    </source>
</evidence>
<reference evidence="2 3" key="1">
    <citation type="submission" date="2019-09" db="EMBL/GenBank/DDBJ databases">
        <authorList>
            <person name="Chandra G."/>
            <person name="Truman W A."/>
        </authorList>
    </citation>
    <scope>NUCLEOTIDE SEQUENCE [LARGE SCALE GENOMIC DNA]</scope>
    <source>
        <strain evidence="2">PS938</strain>
    </source>
</reference>
<keyword evidence="1" id="KW-0472">Membrane</keyword>
<dbReference type="EMBL" id="CABVJE010000022">
    <property type="protein sequence ID" value="VVQ18295.1"/>
    <property type="molecule type" value="Genomic_DNA"/>
</dbReference>
<dbReference type="AlphaFoldDB" id="A0A5E7V5U1"/>
<sequence length="308" mass="33325">MDSQVRCKDPVHKTSSRRNELMKYKTFFSISLISSIGALYGCLPQDGVPNRNLVEMPVLPIIQESVFRLRPQFDEPNAKQMVGYMCALARGEATLEQISGSLLSVGIDPSKMPISRSTLLLLTGDRAGQAAACAAYIAFDAQSPVDLSDVAVTTSASDKSDSLPSTQIDDARLAQALRVKLASAHATADVFALIGAELSKNPGKSIAQYQEQANQLFVRLAPVFLERVKQQLPPPDVSYRLDRLEATALAFSSSNGARLNVSPGMGLTMRQNGVLWYGEGKLLGREYSVPVAYFPQSVSSLLAIPDKT</sequence>
<accession>A0A5E7V5U1</accession>
<feature type="transmembrane region" description="Helical" evidence="1">
    <location>
        <begin position="21"/>
        <end position="41"/>
    </location>
</feature>
<proteinExistence type="predicted"/>
<evidence type="ECO:0000313" key="2">
    <source>
        <dbReference type="EMBL" id="VVQ18295.1"/>
    </source>
</evidence>
<name>A0A5E7V5U1_PSEFL</name>
<gene>
    <name evidence="2" type="ORF">PS938_04548</name>
</gene>
<keyword evidence="1" id="KW-1133">Transmembrane helix</keyword>
<keyword evidence="1" id="KW-0812">Transmembrane</keyword>